<dbReference type="InterPro" id="IPR011009">
    <property type="entry name" value="Kinase-like_dom_sf"/>
</dbReference>
<protein>
    <recommendedName>
        <fullName evidence="3">Protein kinase domain-containing protein</fullName>
    </recommendedName>
</protein>
<name>A0A136IPK4_9PEZI</name>
<sequence>MRAAASVKQIRLCLGADRREDEVQPTPKETRGTIPPLKNLKKSVRNFGGKPLAYSGLEFALYDKQQVLIQWKVAEDDQWSKYSDHMKSLAVLLTSLSDQSFRCLPCLGYHPAENLGRHGLIFSLPAEGSGPWKMITLAQIIELQSRVPLNRRLQISRALAETVLQLHTAGWLHKNLRSENVMFLGPQGASVDDLLRTEPIVMGYDYARPDSADAAAAFTQVPEQDLIADLYRHPQARGLGRESFQKRFDMYALGCLLAEIMCWESLMVLHHKFIKQNLSLDIKEAVRLNTVIEIPTMWDLLDNEEVRCYIAHQAGENMVALMTMCVKMAKCEDGQDASLDVQNMALEKLSWWRM</sequence>
<dbReference type="AlphaFoldDB" id="A0A136IPK4"/>
<evidence type="ECO:0008006" key="3">
    <source>
        <dbReference type="Google" id="ProtNLM"/>
    </source>
</evidence>
<keyword evidence="2" id="KW-1185">Reference proteome</keyword>
<dbReference type="PANTHER" id="PTHR37542:SF3">
    <property type="entry name" value="PRION-INHIBITION AND PROPAGATION HELO DOMAIN-CONTAINING PROTEIN"/>
    <property type="match status" value="1"/>
</dbReference>
<dbReference type="InParanoid" id="A0A136IPK4"/>
<proteinExistence type="predicted"/>
<dbReference type="OrthoDB" id="1911848at2759"/>
<dbReference type="EMBL" id="KQ964265">
    <property type="protein sequence ID" value="KXJ86844.1"/>
    <property type="molecule type" value="Genomic_DNA"/>
</dbReference>
<gene>
    <name evidence="1" type="ORF">Micbo1qcDRAFT_167917</name>
</gene>
<reference evidence="2" key="1">
    <citation type="submission" date="2016-02" db="EMBL/GenBank/DDBJ databases">
        <title>Draft genome sequence of Microdochium bolleyi, a fungal endophyte of beachgrass.</title>
        <authorList>
            <consortium name="DOE Joint Genome Institute"/>
            <person name="David A.S."/>
            <person name="May G."/>
            <person name="Haridas S."/>
            <person name="Lim J."/>
            <person name="Wang M."/>
            <person name="Labutti K."/>
            <person name="Lipzen A."/>
            <person name="Barry K."/>
            <person name="Grigoriev I.V."/>
        </authorList>
    </citation>
    <scope>NUCLEOTIDE SEQUENCE [LARGE SCALE GENOMIC DNA]</scope>
    <source>
        <strain evidence="2">J235TASD1</strain>
    </source>
</reference>
<evidence type="ECO:0000313" key="2">
    <source>
        <dbReference type="Proteomes" id="UP000070501"/>
    </source>
</evidence>
<dbReference type="Proteomes" id="UP000070501">
    <property type="component" value="Unassembled WGS sequence"/>
</dbReference>
<dbReference type="SUPFAM" id="SSF56112">
    <property type="entry name" value="Protein kinase-like (PK-like)"/>
    <property type="match status" value="1"/>
</dbReference>
<evidence type="ECO:0000313" key="1">
    <source>
        <dbReference type="EMBL" id="KXJ86844.1"/>
    </source>
</evidence>
<organism evidence="1 2">
    <name type="scientific">Microdochium bolleyi</name>
    <dbReference type="NCBI Taxonomy" id="196109"/>
    <lineage>
        <taxon>Eukaryota</taxon>
        <taxon>Fungi</taxon>
        <taxon>Dikarya</taxon>
        <taxon>Ascomycota</taxon>
        <taxon>Pezizomycotina</taxon>
        <taxon>Sordariomycetes</taxon>
        <taxon>Xylariomycetidae</taxon>
        <taxon>Xylariales</taxon>
        <taxon>Microdochiaceae</taxon>
        <taxon>Microdochium</taxon>
    </lineage>
</organism>
<accession>A0A136IPK4</accession>
<dbReference type="Gene3D" id="1.10.510.10">
    <property type="entry name" value="Transferase(Phosphotransferase) domain 1"/>
    <property type="match status" value="1"/>
</dbReference>
<dbReference type="PANTHER" id="PTHR37542">
    <property type="entry name" value="HELO DOMAIN-CONTAINING PROTEIN-RELATED"/>
    <property type="match status" value="1"/>
</dbReference>